<comment type="caution">
    <text evidence="4">The sequence shown here is derived from an EMBL/GenBank/DDBJ whole genome shotgun (WGS) entry which is preliminary data.</text>
</comment>
<feature type="transmembrane region" description="Helical" evidence="2">
    <location>
        <begin position="459"/>
        <end position="478"/>
    </location>
</feature>
<accession>A0A501WL12</accession>
<keyword evidence="2" id="KW-1133">Transmembrane helix</keyword>
<gene>
    <name evidence="4" type="ORF">FJM51_19380</name>
</gene>
<feature type="transmembrane region" description="Helical" evidence="2">
    <location>
        <begin position="373"/>
        <end position="394"/>
    </location>
</feature>
<feature type="region of interest" description="Disordered" evidence="1">
    <location>
        <begin position="746"/>
        <end position="778"/>
    </location>
</feature>
<feature type="transmembrane region" description="Helical" evidence="2">
    <location>
        <begin position="347"/>
        <end position="367"/>
    </location>
</feature>
<dbReference type="PANTHER" id="PTHR22674:SF6">
    <property type="entry name" value="NTPASE KAP FAMILY P-LOOP DOMAIN-CONTAINING PROTEIN 1"/>
    <property type="match status" value="1"/>
</dbReference>
<evidence type="ECO:0000256" key="2">
    <source>
        <dbReference type="SAM" id="Phobius"/>
    </source>
</evidence>
<organism evidence="4 5">
    <name type="scientific">Amaricoccus solimangrovi</name>
    <dbReference type="NCBI Taxonomy" id="2589815"/>
    <lineage>
        <taxon>Bacteria</taxon>
        <taxon>Pseudomonadati</taxon>
        <taxon>Pseudomonadota</taxon>
        <taxon>Alphaproteobacteria</taxon>
        <taxon>Rhodobacterales</taxon>
        <taxon>Paracoccaceae</taxon>
        <taxon>Amaricoccus</taxon>
    </lineage>
</organism>
<dbReference type="RefSeq" id="WP_140455785.1">
    <property type="nucleotide sequence ID" value="NZ_VFRP01000027.1"/>
</dbReference>
<protein>
    <recommendedName>
        <fullName evidence="3">KAP NTPase domain-containing protein</fullName>
    </recommendedName>
</protein>
<feature type="compositionally biased region" description="Basic and acidic residues" evidence="1">
    <location>
        <begin position="757"/>
        <end position="771"/>
    </location>
</feature>
<keyword evidence="5" id="KW-1185">Reference proteome</keyword>
<dbReference type="InterPro" id="IPR052754">
    <property type="entry name" value="NTPase_KAP_P-loop"/>
</dbReference>
<sequence length="903" mass="98679">MATTQSATDGTRGYLDAVSPLLVDELSGLSLAPLTAIILLCAARQTIDHPTPDVVVPDRLVRRQRSTGDDDDSNDNVAARRGPQPSVRVMPLNLVVAAISVAIERDEPEASPQELAALRAWGELDSSSTRKFLAFRLEHFPTPWQGYEGLSSFDLVGVALSPALKDGLLNAAAVRTPVEAVTLIETLLKNNAGGAAETLREYGFGGFVAQHVIGSRRRVYMARKAHEDELRLDVREHARVIARILRSAHGEFTLALFGPWGSGKTTLTDQLGPMIDPDLPGQNGYRRVWPLARWPRYAVVKHNAWKYRASPEAWIFLHSSLVSRASQDKGVLARVALALRASAAKSGYWPIVLALLAICLAALPLGLMLRAAILVGSLVGFAFLLHFASVAISVAPKVRELFARHMRLAGHQEKLGMLALIGDDVRALLVAWTSGRISEPKDSRAPDPDPAAADPSPSLAQPISVVLLAALISAGFLFEGMHPSKDLGGPGFWGSYLAPFFAEVSRFFAEVSQRVGGRLPEAVSASNPSGLGTDRSGPAETNWLANWLIWGCWTISALAILIGPRLMSQGRPDRVLLVIDDIDRCAPDEMLGVIEGTRLLLDDPVISARLQVLMLVDEDKLDHAIAERFKEWIAKRTDAGTAGFPDAPEMARKHPATRFRDELVREQKDKLFACHIRVPGLSRDDIENLAIALAGRENEGLRDLERRAADRREKNAASIALDCEEALAGEGKLPEPLLDEATIRSGRPKFKGLGGDRSPEANGRRHAEAIRRSSQANENLDRARALAERLAPPPEAANVRFDSDRSYLEAETAPVRFTDREVESLGMAAPEYFRELGHTASPRAIRALIFKIQLFRLLLEERDISRPISIDSTLEVFRAVQLSNPDETPGIDRRIASVARQVV</sequence>
<proteinExistence type="predicted"/>
<reference evidence="4 5" key="1">
    <citation type="submission" date="2019-06" db="EMBL/GenBank/DDBJ databases">
        <title>A novel bacterium of genus Amaricoccus, isolated from marine sediment.</title>
        <authorList>
            <person name="Huang H."/>
            <person name="Mo K."/>
            <person name="Hu Y."/>
        </authorList>
    </citation>
    <scope>NUCLEOTIDE SEQUENCE [LARGE SCALE GENOMIC DNA]</scope>
    <source>
        <strain evidence="4 5">HB172011</strain>
    </source>
</reference>
<keyword evidence="2" id="KW-0812">Transmembrane</keyword>
<dbReference type="Pfam" id="PF07693">
    <property type="entry name" value="KAP_NTPase"/>
    <property type="match status" value="1"/>
</dbReference>
<dbReference type="AlphaFoldDB" id="A0A501WL12"/>
<evidence type="ECO:0000256" key="1">
    <source>
        <dbReference type="SAM" id="MobiDB-lite"/>
    </source>
</evidence>
<dbReference type="EMBL" id="VFRP01000027">
    <property type="protein sequence ID" value="TPE47897.1"/>
    <property type="molecule type" value="Genomic_DNA"/>
</dbReference>
<evidence type="ECO:0000313" key="5">
    <source>
        <dbReference type="Proteomes" id="UP000319255"/>
    </source>
</evidence>
<evidence type="ECO:0000259" key="3">
    <source>
        <dbReference type="Pfam" id="PF07693"/>
    </source>
</evidence>
<dbReference type="InterPro" id="IPR011646">
    <property type="entry name" value="KAP_P-loop"/>
</dbReference>
<dbReference type="OrthoDB" id="88903at2"/>
<feature type="transmembrane region" description="Helical" evidence="2">
    <location>
        <begin position="547"/>
        <end position="567"/>
    </location>
</feature>
<name>A0A501WL12_9RHOB</name>
<dbReference type="PANTHER" id="PTHR22674">
    <property type="entry name" value="NTPASE, KAP FAMILY P-LOOP DOMAIN-CONTAINING 1"/>
    <property type="match status" value="1"/>
</dbReference>
<dbReference type="Proteomes" id="UP000319255">
    <property type="component" value="Unassembled WGS sequence"/>
</dbReference>
<feature type="region of interest" description="Disordered" evidence="1">
    <location>
        <begin position="58"/>
        <end position="83"/>
    </location>
</feature>
<keyword evidence="2" id="KW-0472">Membrane</keyword>
<feature type="domain" description="KAP NTPase" evidence="3">
    <location>
        <begin position="574"/>
        <end position="630"/>
    </location>
</feature>
<evidence type="ECO:0000313" key="4">
    <source>
        <dbReference type="EMBL" id="TPE47897.1"/>
    </source>
</evidence>